<keyword evidence="1" id="KW-0732">Signal</keyword>
<dbReference type="Proteomes" id="UP000193240">
    <property type="component" value="Unassembled WGS sequence"/>
</dbReference>
<feature type="signal peptide" evidence="1">
    <location>
        <begin position="1"/>
        <end position="18"/>
    </location>
</feature>
<dbReference type="InterPro" id="IPR023631">
    <property type="entry name" value="Amidase_dom"/>
</dbReference>
<evidence type="ECO:0000256" key="1">
    <source>
        <dbReference type="SAM" id="SignalP"/>
    </source>
</evidence>
<protein>
    <recommendedName>
        <fullName evidence="2">Amidase domain-containing protein</fullName>
    </recommendedName>
</protein>
<gene>
    <name evidence="3" type="ORF">B5807_03253</name>
</gene>
<feature type="chain" id="PRO_5012146883" description="Amidase domain-containing protein" evidence="1">
    <location>
        <begin position="19"/>
        <end position="553"/>
    </location>
</feature>
<sequence length="553" mass="58684">MVSFHGLVVAALGCQTLATNVMPFDAREATIDSVHHALYTGLSTCREVVSAFIARIEAHNDRTNAIITLNPKALDIADALDEQLSAGNATGPLFCVPVLLKDNYDTADMPTTGGSLALAGSKPSEDAPSVKALKNAGAVILGKSNLHELALEGISVSSLGGQTINPYDSTRTPGGSSGGTGAAVASSFCVFGTGTDTVNSLRSPASANSLCSIRPTRGLITRTGIIPISYTHDTIGPIAKSIKDVATALTVMTTTGYDTKDNATALVPSSSRDIDYTVSLSAAKLEGLRIGVLHGFFDRSESAEVTPVNTAMDKLISRLEAENVSLIPIGEEIYNATAIQAALDVQRYEYRELMDEYLQRPSLAGKHPNTLNELYSRRAVNGSGGEFVVLPSQYEYVNTALVSSTSNDTYIQRQDGIRNLTLALQQTFAANRLDAIIYPEQKNLVVKIGSPSQSGRNGILAALTGVPVVTVPAGFSEPSEEAPIGVPIGMEILGRPWEEEKLLGIAHAIEQLTKIRRSPTWAKEVVEVPHYEAVPVIVPDRNNISPAYPIGTL</sequence>
<dbReference type="InParanoid" id="A0A1Y2M6N6"/>
<dbReference type="SUPFAM" id="SSF75304">
    <property type="entry name" value="Amidase signature (AS) enzymes"/>
    <property type="match status" value="1"/>
</dbReference>
<evidence type="ECO:0000313" key="4">
    <source>
        <dbReference type="Proteomes" id="UP000193240"/>
    </source>
</evidence>
<dbReference type="InterPro" id="IPR036928">
    <property type="entry name" value="AS_sf"/>
</dbReference>
<dbReference type="STRING" id="105696.A0A1Y2M6N6"/>
<accession>A0A1Y2M6N6</accession>
<name>A0A1Y2M6N6_EPING</name>
<organism evidence="3 4">
    <name type="scientific">Epicoccum nigrum</name>
    <name type="common">Soil fungus</name>
    <name type="synonym">Epicoccum purpurascens</name>
    <dbReference type="NCBI Taxonomy" id="105696"/>
    <lineage>
        <taxon>Eukaryota</taxon>
        <taxon>Fungi</taxon>
        <taxon>Dikarya</taxon>
        <taxon>Ascomycota</taxon>
        <taxon>Pezizomycotina</taxon>
        <taxon>Dothideomycetes</taxon>
        <taxon>Pleosporomycetidae</taxon>
        <taxon>Pleosporales</taxon>
        <taxon>Pleosporineae</taxon>
        <taxon>Didymellaceae</taxon>
        <taxon>Epicoccum</taxon>
    </lineage>
</organism>
<dbReference type="EMBL" id="KZ107840">
    <property type="protein sequence ID" value="OSS51753.1"/>
    <property type="molecule type" value="Genomic_DNA"/>
</dbReference>
<proteinExistence type="predicted"/>
<dbReference type="OMA" id="CGGDTMN"/>
<dbReference type="PANTHER" id="PTHR42678:SF5">
    <property type="entry name" value="GLUTAMYL-TRNA(GLN) AMIDOTRANSFERASE SUBUNIT A"/>
    <property type="match status" value="1"/>
</dbReference>
<dbReference type="Gene3D" id="3.90.1300.10">
    <property type="entry name" value="Amidase signature (AS) domain"/>
    <property type="match status" value="1"/>
</dbReference>
<evidence type="ECO:0000259" key="2">
    <source>
        <dbReference type="Pfam" id="PF01425"/>
    </source>
</evidence>
<reference evidence="3 4" key="1">
    <citation type="journal article" date="2017" name="Genome Announc.">
        <title>Genome sequence of the saprophytic ascomycete Epicoccum nigrum ICMP 19927 strain isolated from New Zealand.</title>
        <authorList>
            <person name="Fokin M."/>
            <person name="Fleetwood D."/>
            <person name="Weir B.S."/>
            <person name="Villas-Boas S.G."/>
        </authorList>
    </citation>
    <scope>NUCLEOTIDE SEQUENCE [LARGE SCALE GENOMIC DNA]</scope>
    <source>
        <strain evidence="3 4">ICMP 19927</strain>
    </source>
</reference>
<feature type="domain" description="Amidase" evidence="2">
    <location>
        <begin position="47"/>
        <end position="503"/>
    </location>
</feature>
<dbReference type="AlphaFoldDB" id="A0A1Y2M6N6"/>
<evidence type="ECO:0000313" key="3">
    <source>
        <dbReference type="EMBL" id="OSS51753.1"/>
    </source>
</evidence>
<dbReference type="Pfam" id="PF01425">
    <property type="entry name" value="Amidase"/>
    <property type="match status" value="1"/>
</dbReference>
<dbReference type="PANTHER" id="PTHR42678">
    <property type="entry name" value="AMIDASE"/>
    <property type="match status" value="1"/>
</dbReference>
<keyword evidence="4" id="KW-1185">Reference proteome</keyword>